<organism evidence="3">
    <name type="scientific">marine metagenome</name>
    <dbReference type="NCBI Taxonomy" id="408172"/>
    <lineage>
        <taxon>unclassified sequences</taxon>
        <taxon>metagenomes</taxon>
        <taxon>ecological metagenomes</taxon>
    </lineage>
</organism>
<evidence type="ECO:0000313" key="3">
    <source>
        <dbReference type="EMBL" id="SVC02011.1"/>
    </source>
</evidence>
<dbReference type="EMBL" id="UINC01068982">
    <property type="protein sequence ID" value="SVC02011.1"/>
    <property type="molecule type" value="Genomic_DNA"/>
</dbReference>
<dbReference type="InterPro" id="IPR036291">
    <property type="entry name" value="NAD(P)-bd_dom_sf"/>
</dbReference>
<evidence type="ECO:0000256" key="1">
    <source>
        <dbReference type="ARBA" id="ARBA00006484"/>
    </source>
</evidence>
<proteinExistence type="inferred from homology"/>
<dbReference type="AlphaFoldDB" id="A0A382ITP6"/>
<dbReference type="GO" id="GO:0016616">
    <property type="term" value="F:oxidoreductase activity, acting on the CH-OH group of donors, NAD or NADP as acceptor"/>
    <property type="evidence" value="ECO:0007669"/>
    <property type="project" value="TreeGrafter"/>
</dbReference>
<keyword evidence="2" id="KW-0560">Oxidoreductase</keyword>
<dbReference type="PANTHER" id="PTHR42760">
    <property type="entry name" value="SHORT-CHAIN DEHYDROGENASES/REDUCTASES FAMILY MEMBER"/>
    <property type="match status" value="1"/>
</dbReference>
<gene>
    <name evidence="3" type="ORF">METZ01_LOCUS254865</name>
</gene>
<dbReference type="PANTHER" id="PTHR42760:SF133">
    <property type="entry name" value="3-OXOACYL-[ACYL-CARRIER-PROTEIN] REDUCTASE"/>
    <property type="match status" value="1"/>
</dbReference>
<protein>
    <recommendedName>
        <fullName evidence="4">Dehydrogenase</fullName>
    </recommendedName>
</protein>
<dbReference type="Pfam" id="PF00106">
    <property type="entry name" value="adh_short"/>
    <property type="match status" value="1"/>
</dbReference>
<reference evidence="3" key="1">
    <citation type="submission" date="2018-05" db="EMBL/GenBank/DDBJ databases">
        <authorList>
            <person name="Lanie J.A."/>
            <person name="Ng W.-L."/>
            <person name="Kazmierczak K.M."/>
            <person name="Andrzejewski T.M."/>
            <person name="Davidsen T.M."/>
            <person name="Wayne K.J."/>
            <person name="Tettelin H."/>
            <person name="Glass J.I."/>
            <person name="Rusch D."/>
            <person name="Podicherti R."/>
            <person name="Tsui H.-C.T."/>
            <person name="Winkler M.E."/>
        </authorList>
    </citation>
    <scope>NUCLEOTIDE SEQUENCE</scope>
</reference>
<name>A0A382ITP6_9ZZZZ</name>
<accession>A0A382ITP6</accession>
<dbReference type="SUPFAM" id="SSF51735">
    <property type="entry name" value="NAD(P)-binding Rossmann-fold domains"/>
    <property type="match status" value="1"/>
</dbReference>
<dbReference type="Gene3D" id="3.40.50.720">
    <property type="entry name" value="NAD(P)-binding Rossmann-like Domain"/>
    <property type="match status" value="1"/>
</dbReference>
<evidence type="ECO:0000256" key="2">
    <source>
        <dbReference type="ARBA" id="ARBA00023002"/>
    </source>
</evidence>
<sequence length="272" mass="28837">MTDPFCLDDTVAVVTGAAGKLGPVWIGALLDAGARVFALELGAARLSPAFESLREAHDERRLVLHRADVLDRNALTAARDVCGETLGTAQVLVNNAGIDSPASSAVAASYRMEDVPLDVCREIVEVNVLGTFQVAQVFGAEMVKARRGSIINIGSLYASVSPDSRFYAHMPLDPPFLKPPAYGASKAAVVNLTRYLATVWGPYGVRVNTLSPGGVVDGGQDAEFQRKFNDRVPLGRMAVNADLAGPLRFLASDASAYVTGTELRVDGGFTAW</sequence>
<dbReference type="PRINTS" id="PR00081">
    <property type="entry name" value="GDHRDH"/>
</dbReference>
<dbReference type="InterPro" id="IPR002347">
    <property type="entry name" value="SDR_fam"/>
</dbReference>
<evidence type="ECO:0008006" key="4">
    <source>
        <dbReference type="Google" id="ProtNLM"/>
    </source>
</evidence>
<dbReference type="PRINTS" id="PR00080">
    <property type="entry name" value="SDRFAMILY"/>
</dbReference>
<comment type="similarity">
    <text evidence="1">Belongs to the short-chain dehydrogenases/reductases (SDR) family.</text>
</comment>